<keyword evidence="2" id="KW-1185">Reference proteome</keyword>
<dbReference type="PANTHER" id="PTHR46114">
    <property type="entry name" value="APPLE DOMAIN-CONTAINING PROTEIN"/>
    <property type="match status" value="1"/>
</dbReference>
<evidence type="ECO:0000313" key="2">
    <source>
        <dbReference type="Proteomes" id="UP001148838"/>
    </source>
</evidence>
<protein>
    <submittedName>
        <fullName evidence="1">Uncharacterized protein</fullName>
    </submittedName>
</protein>
<sequence>MNPGEKNVIRDYLVKRENIMLLPLHIKLGIMKQFVKALHKDGDCFKYTNYKFFFLPEAKPKEGIFVGANINLMKDGFFDNSVTLEERVTWTGFKNVVDNFLGNRKHRDLKKKIVKSMLVAMKNLGCNMSIKIHFLHSHLDFFPDCLGGYSEKHEKGFIKTWRNRKALSRQLEGTLEDDSKSKITAVICGLLMCIRSFLCGCDVNSERITSRTDQPCEWSRPHISNAGKEKYSKGKRLEELFPKKKQRLEVGAIENPMYTDKNFKRREKIRIT</sequence>
<evidence type="ECO:0000313" key="1">
    <source>
        <dbReference type="EMBL" id="KAJ4442703.1"/>
    </source>
</evidence>
<dbReference type="Proteomes" id="UP001148838">
    <property type="component" value="Unassembled WGS sequence"/>
</dbReference>
<gene>
    <name evidence="1" type="ORF">ANN_04292</name>
</gene>
<dbReference type="PANTHER" id="PTHR46114:SF1">
    <property type="entry name" value="ZAD DOMAIN-CONTAINING PROTEIN"/>
    <property type="match status" value="1"/>
</dbReference>
<reference evidence="1 2" key="1">
    <citation type="journal article" date="2022" name="Allergy">
        <title>Genome assembly and annotation of Periplaneta americana reveal a comprehensive cockroach allergen profile.</title>
        <authorList>
            <person name="Wang L."/>
            <person name="Xiong Q."/>
            <person name="Saelim N."/>
            <person name="Wang L."/>
            <person name="Nong W."/>
            <person name="Wan A.T."/>
            <person name="Shi M."/>
            <person name="Liu X."/>
            <person name="Cao Q."/>
            <person name="Hui J.H.L."/>
            <person name="Sookrung N."/>
            <person name="Leung T.F."/>
            <person name="Tungtrongchitr A."/>
            <person name="Tsui S.K.W."/>
        </authorList>
    </citation>
    <scope>NUCLEOTIDE SEQUENCE [LARGE SCALE GENOMIC DNA]</scope>
    <source>
        <strain evidence="1">PWHHKU_190912</strain>
    </source>
</reference>
<organism evidence="1 2">
    <name type="scientific">Periplaneta americana</name>
    <name type="common">American cockroach</name>
    <name type="synonym">Blatta americana</name>
    <dbReference type="NCBI Taxonomy" id="6978"/>
    <lineage>
        <taxon>Eukaryota</taxon>
        <taxon>Metazoa</taxon>
        <taxon>Ecdysozoa</taxon>
        <taxon>Arthropoda</taxon>
        <taxon>Hexapoda</taxon>
        <taxon>Insecta</taxon>
        <taxon>Pterygota</taxon>
        <taxon>Neoptera</taxon>
        <taxon>Polyneoptera</taxon>
        <taxon>Dictyoptera</taxon>
        <taxon>Blattodea</taxon>
        <taxon>Blattoidea</taxon>
        <taxon>Blattidae</taxon>
        <taxon>Blattinae</taxon>
        <taxon>Periplaneta</taxon>
    </lineage>
</organism>
<proteinExistence type="predicted"/>
<name>A0ABQ8T8X4_PERAM</name>
<comment type="caution">
    <text evidence="1">The sequence shown here is derived from an EMBL/GenBank/DDBJ whole genome shotgun (WGS) entry which is preliminary data.</text>
</comment>
<accession>A0ABQ8T8X4</accession>
<dbReference type="EMBL" id="JAJSOF020000013">
    <property type="protein sequence ID" value="KAJ4442703.1"/>
    <property type="molecule type" value="Genomic_DNA"/>
</dbReference>